<keyword evidence="13" id="KW-1185">Reference proteome</keyword>
<dbReference type="InterPro" id="IPR043129">
    <property type="entry name" value="ATPase_NBD"/>
</dbReference>
<dbReference type="GO" id="GO:0001678">
    <property type="term" value="P:intracellular glucose homeostasis"/>
    <property type="evidence" value="ECO:0007669"/>
    <property type="project" value="InterPro"/>
</dbReference>
<evidence type="ECO:0000256" key="7">
    <source>
        <dbReference type="ARBA" id="ARBA00022840"/>
    </source>
</evidence>
<comment type="similarity">
    <text evidence="3">Belongs to the hexokinase family.</text>
</comment>
<dbReference type="UniPathway" id="UPA00109">
    <property type="reaction ID" value="UER00180"/>
</dbReference>
<reference evidence="12 13" key="1">
    <citation type="submission" date="2016-10" db="EMBL/GenBank/DDBJ databases">
        <title>Complete Genome Sequence of Peptococcaceae strain DCMF.</title>
        <authorList>
            <person name="Edwards R.J."/>
            <person name="Holland S.I."/>
            <person name="Deshpande N.P."/>
            <person name="Wong Y.K."/>
            <person name="Ertan H."/>
            <person name="Manefield M."/>
            <person name="Russell T.L."/>
            <person name="Lee M.J."/>
        </authorList>
    </citation>
    <scope>NUCLEOTIDE SEQUENCE [LARGE SCALE GENOMIC DNA]</scope>
    <source>
        <strain evidence="12 13">DCMF</strain>
    </source>
</reference>
<dbReference type="GO" id="GO:0005536">
    <property type="term" value="F:D-glucose binding"/>
    <property type="evidence" value="ECO:0007669"/>
    <property type="project" value="InterPro"/>
</dbReference>
<dbReference type="PROSITE" id="PS51748">
    <property type="entry name" value="HEXOKINASE_2"/>
    <property type="match status" value="1"/>
</dbReference>
<evidence type="ECO:0000256" key="2">
    <source>
        <dbReference type="ARBA" id="ARBA00005007"/>
    </source>
</evidence>
<dbReference type="PANTHER" id="PTHR19443:SF16">
    <property type="entry name" value="HEXOKINASE TYPE 1-RELATED"/>
    <property type="match status" value="1"/>
</dbReference>
<dbReference type="KEGG" id="fwa:DCMF_05985"/>
<dbReference type="OrthoDB" id="6383434at2"/>
<evidence type="ECO:0000313" key="12">
    <source>
        <dbReference type="EMBL" id="ATW28392.1"/>
    </source>
</evidence>
<dbReference type="GO" id="GO:0008865">
    <property type="term" value="F:fructokinase activity"/>
    <property type="evidence" value="ECO:0007669"/>
    <property type="project" value="TreeGrafter"/>
</dbReference>
<dbReference type="GO" id="GO:0005524">
    <property type="term" value="F:ATP binding"/>
    <property type="evidence" value="ECO:0007669"/>
    <property type="project" value="UniProtKB-KW"/>
</dbReference>
<dbReference type="Gene3D" id="3.30.420.40">
    <property type="match status" value="1"/>
</dbReference>
<dbReference type="Proteomes" id="UP000323521">
    <property type="component" value="Chromosome"/>
</dbReference>
<keyword evidence="7" id="KW-0067">ATP-binding</keyword>
<accession>A0A3G1L0T3</accession>
<evidence type="ECO:0000256" key="6">
    <source>
        <dbReference type="ARBA" id="ARBA00022777"/>
    </source>
</evidence>
<dbReference type="InterPro" id="IPR022673">
    <property type="entry name" value="Hexokinase_C"/>
</dbReference>
<comment type="pathway">
    <text evidence="2">Carbohydrate metabolism.</text>
</comment>
<dbReference type="PRINTS" id="PR00475">
    <property type="entry name" value="HEXOKINASE"/>
</dbReference>
<keyword evidence="8" id="KW-0324">Glycolysis</keyword>
<evidence type="ECO:0000256" key="9">
    <source>
        <dbReference type="ARBA" id="ARBA00047905"/>
    </source>
</evidence>
<dbReference type="Pfam" id="PF00349">
    <property type="entry name" value="Hexokinase_1"/>
    <property type="match status" value="1"/>
</dbReference>
<protein>
    <submittedName>
        <fullName evidence="12">Hexokinase</fullName>
    </submittedName>
</protein>
<feature type="domain" description="Hexokinase C-terminal" evidence="11">
    <location>
        <begin position="192"/>
        <end position="417"/>
    </location>
</feature>
<dbReference type="InterPro" id="IPR001312">
    <property type="entry name" value="Hexokinase"/>
</dbReference>
<comment type="catalytic activity">
    <reaction evidence="9">
        <text>D-fructose + ATP = D-fructose 6-phosphate + ADP + H(+)</text>
        <dbReference type="Rhea" id="RHEA:16125"/>
        <dbReference type="ChEBI" id="CHEBI:15378"/>
        <dbReference type="ChEBI" id="CHEBI:30616"/>
        <dbReference type="ChEBI" id="CHEBI:37721"/>
        <dbReference type="ChEBI" id="CHEBI:61527"/>
        <dbReference type="ChEBI" id="CHEBI:456216"/>
        <dbReference type="EC" id="2.7.1.1"/>
    </reaction>
    <physiologicalReaction direction="left-to-right" evidence="9">
        <dbReference type="Rhea" id="RHEA:16126"/>
    </physiologicalReaction>
</comment>
<evidence type="ECO:0000256" key="5">
    <source>
        <dbReference type="ARBA" id="ARBA00022741"/>
    </source>
</evidence>
<dbReference type="PANTHER" id="PTHR19443">
    <property type="entry name" value="HEXOKINASE"/>
    <property type="match status" value="1"/>
</dbReference>
<proteinExistence type="inferred from homology"/>
<evidence type="ECO:0000256" key="1">
    <source>
        <dbReference type="ARBA" id="ARBA00004921"/>
    </source>
</evidence>
<evidence type="ECO:0000256" key="3">
    <source>
        <dbReference type="ARBA" id="ARBA00009225"/>
    </source>
</evidence>
<organism evidence="12 13">
    <name type="scientific">Formimonas warabiya</name>
    <dbReference type="NCBI Taxonomy" id="1761012"/>
    <lineage>
        <taxon>Bacteria</taxon>
        <taxon>Bacillati</taxon>
        <taxon>Bacillota</taxon>
        <taxon>Clostridia</taxon>
        <taxon>Eubacteriales</taxon>
        <taxon>Peptococcaceae</taxon>
        <taxon>Candidatus Formimonas</taxon>
    </lineage>
</organism>
<sequence length="420" mass="45463">MAVEDIDFSRHCEIFLAEMKRGLKGAKSSLEMIPTYIDADREIPSGEPIVVLDAGGTHLRVATVYFDQGKKPVLENYMKYPMPGTYGAMSREEFFLALAGRIEALISISSRIGFCFSYATEILPNQDGKLIRWSKEIQTKGVEGQLVGANLLAALKKLGYQANQRVVLLNDTAAALLAGKAASSGRNYSGYLGLVLGTGTNTCYIEENSNIGKVPGLPPGSMIINVESGSYGKAPRGTVDLELDNTLSNPGVYAFEKMISGAYLGKLTGAVIRKAGEEGLFSPGFAQAMSSLGETETKDMTDFLYYPPSSDNPLTRCVQAGSEEDALVLYHLMDQLMERASLLTAINISALVMKTGKGTNPLRPVCITAEGTTLFTLKGYRDKLNYYLKKYLEDEKGLYGEMIHVENATLIGTAIAGLTN</sequence>
<dbReference type="EMBL" id="CP017634">
    <property type="protein sequence ID" value="ATW28392.1"/>
    <property type="molecule type" value="Genomic_DNA"/>
</dbReference>
<evidence type="ECO:0000259" key="10">
    <source>
        <dbReference type="Pfam" id="PF00349"/>
    </source>
</evidence>
<dbReference type="GO" id="GO:0006096">
    <property type="term" value="P:glycolytic process"/>
    <property type="evidence" value="ECO:0007669"/>
    <property type="project" value="UniProtKB-UniPathway"/>
</dbReference>
<evidence type="ECO:0000313" key="13">
    <source>
        <dbReference type="Proteomes" id="UP000323521"/>
    </source>
</evidence>
<evidence type="ECO:0000259" key="11">
    <source>
        <dbReference type="Pfam" id="PF03727"/>
    </source>
</evidence>
<evidence type="ECO:0000256" key="4">
    <source>
        <dbReference type="ARBA" id="ARBA00022679"/>
    </source>
</evidence>
<dbReference type="Gene3D" id="3.40.367.20">
    <property type="match status" value="1"/>
</dbReference>
<dbReference type="GO" id="GO:0006006">
    <property type="term" value="P:glucose metabolic process"/>
    <property type="evidence" value="ECO:0007669"/>
    <property type="project" value="TreeGrafter"/>
</dbReference>
<dbReference type="SUPFAM" id="SSF53067">
    <property type="entry name" value="Actin-like ATPase domain"/>
    <property type="match status" value="2"/>
</dbReference>
<evidence type="ECO:0000256" key="8">
    <source>
        <dbReference type="ARBA" id="ARBA00023152"/>
    </source>
</evidence>
<keyword evidence="5" id="KW-0547">Nucleotide-binding</keyword>
<dbReference type="AlphaFoldDB" id="A0A3G1L0T3"/>
<gene>
    <name evidence="12" type="ORF">DCMF_05985</name>
</gene>
<keyword evidence="6 12" id="KW-0418">Kinase</keyword>
<dbReference type="CDD" id="cd24000">
    <property type="entry name" value="ASKHA_NBD_HK"/>
    <property type="match status" value="1"/>
</dbReference>
<feature type="domain" description="Hexokinase N-terminal" evidence="10">
    <location>
        <begin position="9"/>
        <end position="179"/>
    </location>
</feature>
<name>A0A3G1L0T3_FORW1</name>
<keyword evidence="4" id="KW-0808">Transferase</keyword>
<dbReference type="Pfam" id="PF03727">
    <property type="entry name" value="Hexokinase_2"/>
    <property type="match status" value="1"/>
</dbReference>
<comment type="pathway">
    <text evidence="1">Carbohydrate degradation.</text>
</comment>
<dbReference type="GO" id="GO:0004340">
    <property type="term" value="F:glucokinase activity"/>
    <property type="evidence" value="ECO:0007669"/>
    <property type="project" value="TreeGrafter"/>
</dbReference>
<dbReference type="InterPro" id="IPR022672">
    <property type="entry name" value="Hexokinase_N"/>
</dbReference>